<keyword evidence="4" id="KW-1185">Reference proteome</keyword>
<name>A0A7H0LGU7_9SPHN</name>
<dbReference type="RefSeq" id="WP_187761226.1">
    <property type="nucleotide sequence ID" value="NZ_CP061038.1"/>
</dbReference>
<dbReference type="AlphaFoldDB" id="A0A7H0LGU7"/>
<evidence type="ECO:0000313" key="4">
    <source>
        <dbReference type="Proteomes" id="UP000516148"/>
    </source>
</evidence>
<feature type="chain" id="PRO_5028901761" evidence="2">
    <location>
        <begin position="20"/>
        <end position="101"/>
    </location>
</feature>
<gene>
    <name evidence="3" type="ORF">H3Z74_19670</name>
</gene>
<evidence type="ECO:0000256" key="1">
    <source>
        <dbReference type="SAM" id="MobiDB-lite"/>
    </source>
</evidence>
<accession>A0A7H0LGU7</accession>
<keyword evidence="2" id="KW-0732">Signal</keyword>
<feature type="signal peptide" evidence="2">
    <location>
        <begin position="1"/>
        <end position="19"/>
    </location>
</feature>
<evidence type="ECO:0000313" key="3">
    <source>
        <dbReference type="EMBL" id="QNQ08900.1"/>
    </source>
</evidence>
<reference evidence="3 4" key="1">
    <citation type="submission" date="2020-09" db="EMBL/GenBank/DDBJ databases">
        <title>Sphingomonas sp., a new species isolated from pork steak.</title>
        <authorList>
            <person name="Heidler von Heilborn D."/>
        </authorList>
    </citation>
    <scope>NUCLEOTIDE SEQUENCE [LARGE SCALE GENOMIC DNA]</scope>
    <source>
        <strain evidence="4">S8-3T</strain>
    </source>
</reference>
<dbReference type="EMBL" id="CP061038">
    <property type="protein sequence ID" value="QNQ08900.1"/>
    <property type="molecule type" value="Genomic_DNA"/>
</dbReference>
<feature type="region of interest" description="Disordered" evidence="1">
    <location>
        <begin position="82"/>
        <end position="101"/>
    </location>
</feature>
<protein>
    <submittedName>
        <fullName evidence="3">Uncharacterized protein</fullName>
    </submittedName>
</protein>
<sequence>MFGKTGRVAVGLALTLVVAACSTGERHDQSNDVTVVRANDTIPAARPTFVVQPGRVASPSPNATPIGNAWIPASRLRRRKPWCNSGAKSLASRGKIDKMQG</sequence>
<proteinExistence type="predicted"/>
<dbReference type="PROSITE" id="PS51257">
    <property type="entry name" value="PROKAR_LIPOPROTEIN"/>
    <property type="match status" value="1"/>
</dbReference>
<evidence type="ECO:0000256" key="2">
    <source>
        <dbReference type="SAM" id="SignalP"/>
    </source>
</evidence>
<dbReference type="Proteomes" id="UP000516148">
    <property type="component" value="Chromosome"/>
</dbReference>
<organism evidence="3 4">
    <name type="scientific">Sphingomonas alpina</name>
    <dbReference type="NCBI Taxonomy" id="653931"/>
    <lineage>
        <taxon>Bacteria</taxon>
        <taxon>Pseudomonadati</taxon>
        <taxon>Pseudomonadota</taxon>
        <taxon>Alphaproteobacteria</taxon>
        <taxon>Sphingomonadales</taxon>
        <taxon>Sphingomonadaceae</taxon>
        <taxon>Sphingomonas</taxon>
    </lineage>
</organism>
<dbReference type="KEGG" id="spap:H3Z74_19670"/>